<dbReference type="AlphaFoldDB" id="A0A8X7U6V4"/>
<keyword evidence="3" id="KW-1185">Reference proteome</keyword>
<organism evidence="2 3">
    <name type="scientific">Brassica carinata</name>
    <name type="common">Ethiopian mustard</name>
    <name type="synonym">Abyssinian cabbage</name>
    <dbReference type="NCBI Taxonomy" id="52824"/>
    <lineage>
        <taxon>Eukaryota</taxon>
        <taxon>Viridiplantae</taxon>
        <taxon>Streptophyta</taxon>
        <taxon>Embryophyta</taxon>
        <taxon>Tracheophyta</taxon>
        <taxon>Spermatophyta</taxon>
        <taxon>Magnoliopsida</taxon>
        <taxon>eudicotyledons</taxon>
        <taxon>Gunneridae</taxon>
        <taxon>Pentapetalae</taxon>
        <taxon>rosids</taxon>
        <taxon>malvids</taxon>
        <taxon>Brassicales</taxon>
        <taxon>Brassicaceae</taxon>
        <taxon>Brassiceae</taxon>
        <taxon>Brassica</taxon>
    </lineage>
</organism>
<reference evidence="2 3" key="1">
    <citation type="submission" date="2020-02" db="EMBL/GenBank/DDBJ databases">
        <authorList>
            <person name="Ma Q."/>
            <person name="Huang Y."/>
            <person name="Song X."/>
            <person name="Pei D."/>
        </authorList>
    </citation>
    <scope>NUCLEOTIDE SEQUENCE [LARGE SCALE GENOMIC DNA]</scope>
    <source>
        <strain evidence="2">Sxm20200214</strain>
        <tissue evidence="2">Leaf</tissue>
    </source>
</reference>
<feature type="compositionally biased region" description="Polar residues" evidence="1">
    <location>
        <begin position="38"/>
        <end position="61"/>
    </location>
</feature>
<sequence>MWLLMCDLNVLQAFEVESSESPGFSLSEASESLAAESNPPNSGDADSNQKPQQTSAQSDQSEPLKFGNFLTIDATHILYLVPSQILFFRWLLSC</sequence>
<dbReference type="EMBL" id="JAAMPC010000013">
    <property type="protein sequence ID" value="KAG2267449.1"/>
    <property type="molecule type" value="Genomic_DNA"/>
</dbReference>
<feature type="compositionally biased region" description="Low complexity" evidence="1">
    <location>
        <begin position="25"/>
        <end position="37"/>
    </location>
</feature>
<evidence type="ECO:0000256" key="1">
    <source>
        <dbReference type="SAM" id="MobiDB-lite"/>
    </source>
</evidence>
<feature type="region of interest" description="Disordered" evidence="1">
    <location>
        <begin position="17"/>
        <end position="62"/>
    </location>
</feature>
<evidence type="ECO:0000313" key="2">
    <source>
        <dbReference type="EMBL" id="KAG2267449.1"/>
    </source>
</evidence>
<dbReference type="Proteomes" id="UP000886595">
    <property type="component" value="Unassembled WGS sequence"/>
</dbReference>
<accession>A0A8X7U6V4</accession>
<protein>
    <submittedName>
        <fullName evidence="2">Uncharacterized protein</fullName>
    </submittedName>
</protein>
<comment type="caution">
    <text evidence="2">The sequence shown here is derived from an EMBL/GenBank/DDBJ whole genome shotgun (WGS) entry which is preliminary data.</text>
</comment>
<name>A0A8X7U6V4_BRACI</name>
<proteinExistence type="predicted"/>
<evidence type="ECO:0000313" key="3">
    <source>
        <dbReference type="Proteomes" id="UP000886595"/>
    </source>
</evidence>
<gene>
    <name evidence="2" type="ORF">Bca52824_062004</name>
</gene>